<reference evidence="2 3" key="1">
    <citation type="journal article" date="2009" name="Nature">
        <title>The Sorghum bicolor genome and the diversification of grasses.</title>
        <authorList>
            <person name="Paterson A.H."/>
            <person name="Bowers J.E."/>
            <person name="Bruggmann R."/>
            <person name="Dubchak I."/>
            <person name="Grimwood J."/>
            <person name="Gundlach H."/>
            <person name="Haberer G."/>
            <person name="Hellsten U."/>
            <person name="Mitros T."/>
            <person name="Poliakov A."/>
            <person name="Schmutz J."/>
            <person name="Spannagl M."/>
            <person name="Tang H."/>
            <person name="Wang X."/>
            <person name="Wicker T."/>
            <person name="Bharti A.K."/>
            <person name="Chapman J."/>
            <person name="Feltus F.A."/>
            <person name="Gowik U."/>
            <person name="Grigoriev I.V."/>
            <person name="Lyons E."/>
            <person name="Maher C.A."/>
            <person name="Martis M."/>
            <person name="Narechania A."/>
            <person name="Otillar R.P."/>
            <person name="Penning B.W."/>
            <person name="Salamov A.A."/>
            <person name="Wang Y."/>
            <person name="Zhang L."/>
            <person name="Carpita N.C."/>
            <person name="Freeling M."/>
            <person name="Gingle A.R."/>
            <person name="Hash C.T."/>
            <person name="Keller B."/>
            <person name="Klein P."/>
            <person name="Kresovich S."/>
            <person name="McCann M.C."/>
            <person name="Ming R."/>
            <person name="Peterson D.G."/>
            <person name="Mehboob-ur-Rahman"/>
            <person name="Ware D."/>
            <person name="Westhoff P."/>
            <person name="Mayer K.F."/>
            <person name="Messing J."/>
            <person name="Rokhsar D.S."/>
        </authorList>
    </citation>
    <scope>NUCLEOTIDE SEQUENCE [LARGE SCALE GENOMIC DNA]</scope>
    <source>
        <strain evidence="3">cv. BTx623</strain>
    </source>
</reference>
<dbReference type="AlphaFoldDB" id="A0A1B6Q2V4"/>
<protein>
    <submittedName>
        <fullName evidence="2">Uncharacterized protein</fullName>
    </submittedName>
</protein>
<dbReference type="eggNOG" id="KOG0778">
    <property type="taxonomic scope" value="Eukaryota"/>
</dbReference>
<sequence length="235" mass="25850">MNSLIERDIDELSKATAEEYKVKWKAICHKRMAEMIAKIYKGPCSTCNATSKVSTCGGVPHCKVSDGNVGQGEKTREDDDGDITEKISSMVIDTVNAAARLESSNANPSTRRNIESRALNRDDIPSFDLFVEGDPEFDFMYGDDMVRTKTGKQVTQPTTTAPIPGVATKMDVSGNKMSSSSLEKKNRRKRAAVELNPGKKPKRIKLEEDVGLAYETYVVKKLAIKRPPIGASCEL</sequence>
<accession>A0A1B6Q2V4</accession>
<organism evidence="2 3">
    <name type="scientific">Sorghum bicolor</name>
    <name type="common">Sorghum</name>
    <name type="synonym">Sorghum vulgare</name>
    <dbReference type="NCBI Taxonomy" id="4558"/>
    <lineage>
        <taxon>Eukaryota</taxon>
        <taxon>Viridiplantae</taxon>
        <taxon>Streptophyta</taxon>
        <taxon>Embryophyta</taxon>
        <taxon>Tracheophyta</taxon>
        <taxon>Spermatophyta</taxon>
        <taxon>Magnoliopsida</taxon>
        <taxon>Liliopsida</taxon>
        <taxon>Poales</taxon>
        <taxon>Poaceae</taxon>
        <taxon>PACMAD clade</taxon>
        <taxon>Panicoideae</taxon>
        <taxon>Andropogonodae</taxon>
        <taxon>Andropogoneae</taxon>
        <taxon>Sorghinae</taxon>
        <taxon>Sorghum</taxon>
    </lineage>
</organism>
<evidence type="ECO:0000313" key="3">
    <source>
        <dbReference type="Proteomes" id="UP000000768"/>
    </source>
</evidence>
<dbReference type="InParanoid" id="A0A1B6Q2V4"/>
<dbReference type="Proteomes" id="UP000000768">
    <property type="component" value="Chromosome 3"/>
</dbReference>
<keyword evidence="3" id="KW-1185">Reference proteome</keyword>
<evidence type="ECO:0000313" key="2">
    <source>
        <dbReference type="EMBL" id="KXG32267.1"/>
    </source>
</evidence>
<feature type="region of interest" description="Disordered" evidence="1">
    <location>
        <begin position="172"/>
        <end position="200"/>
    </location>
</feature>
<dbReference type="Gramene" id="KXG32267">
    <property type="protein sequence ID" value="KXG32267"/>
    <property type="gene ID" value="SORBI_3003G131700"/>
</dbReference>
<proteinExistence type="predicted"/>
<reference evidence="3" key="2">
    <citation type="journal article" date="2018" name="Plant J.">
        <title>The Sorghum bicolor reference genome: improved assembly, gene annotations, a transcriptome atlas, and signatures of genome organization.</title>
        <authorList>
            <person name="McCormick R.F."/>
            <person name="Truong S.K."/>
            <person name="Sreedasyam A."/>
            <person name="Jenkins J."/>
            <person name="Shu S."/>
            <person name="Sims D."/>
            <person name="Kennedy M."/>
            <person name="Amirebrahimi M."/>
            <person name="Weers B.D."/>
            <person name="McKinley B."/>
            <person name="Mattison A."/>
            <person name="Morishige D.T."/>
            <person name="Grimwood J."/>
            <person name="Schmutz J."/>
            <person name="Mullet J.E."/>
        </authorList>
    </citation>
    <scope>NUCLEOTIDE SEQUENCE [LARGE SCALE GENOMIC DNA]</scope>
    <source>
        <strain evidence="3">cv. BTx623</strain>
    </source>
</reference>
<evidence type="ECO:0000256" key="1">
    <source>
        <dbReference type="SAM" id="MobiDB-lite"/>
    </source>
</evidence>
<name>A0A1B6Q2V4_SORBI</name>
<gene>
    <name evidence="2" type="ORF">SORBI_3003G131700</name>
</gene>
<dbReference type="OMA" id="PPFIRIA"/>
<dbReference type="EMBL" id="CM000762">
    <property type="protein sequence ID" value="KXG32267.1"/>
    <property type="molecule type" value="Genomic_DNA"/>
</dbReference>